<name>A0A702FL25_SALBN</name>
<organism evidence="1">
    <name type="scientific">Salmonella bongori serovar 44:r:-</name>
    <dbReference type="NCBI Taxonomy" id="1967585"/>
    <lineage>
        <taxon>Bacteria</taxon>
        <taxon>Pseudomonadati</taxon>
        <taxon>Pseudomonadota</taxon>
        <taxon>Gammaproteobacteria</taxon>
        <taxon>Enterobacterales</taxon>
        <taxon>Enterobacteriaceae</taxon>
        <taxon>Salmonella</taxon>
    </lineage>
</organism>
<evidence type="ECO:0000313" key="1">
    <source>
        <dbReference type="EMBL" id="HAC6696727.1"/>
    </source>
</evidence>
<sequence>MAFVREIHINWLRNSCNVSSILELTDFEVSYSLLTNEVYLSTSFTDKMACIPNWPLESLLIIWLSDTVFLYNSLFGGCVSVVKWICLTGKNSVCLIGANFLFLLNV</sequence>
<gene>
    <name evidence="1" type="ORF">G0D16_21345</name>
</gene>
<proteinExistence type="predicted"/>
<protein>
    <submittedName>
        <fullName evidence="1">Uncharacterized protein</fullName>
    </submittedName>
</protein>
<comment type="caution">
    <text evidence="1">The sequence shown here is derived from an EMBL/GenBank/DDBJ whole genome shotgun (WGS) entry which is preliminary data.</text>
</comment>
<accession>A0A702FL25</accession>
<dbReference type="AlphaFoldDB" id="A0A702FL25"/>
<dbReference type="EMBL" id="DAAMHO010000062">
    <property type="protein sequence ID" value="HAC6696727.1"/>
    <property type="molecule type" value="Genomic_DNA"/>
</dbReference>
<reference evidence="1" key="2">
    <citation type="submission" date="2018-09" db="EMBL/GenBank/DDBJ databases">
        <authorList>
            <consortium name="NCBI Pathogen Detection Project"/>
        </authorList>
    </citation>
    <scope>NUCLEOTIDE SEQUENCE</scope>
    <source>
        <strain evidence="1">2702-77</strain>
    </source>
</reference>
<reference evidence="1" key="1">
    <citation type="journal article" date="2018" name="Genome Biol.">
        <title>SKESA: strategic k-mer extension for scrupulous assemblies.</title>
        <authorList>
            <person name="Souvorov A."/>
            <person name="Agarwala R."/>
            <person name="Lipman D.J."/>
        </authorList>
    </citation>
    <scope>NUCLEOTIDE SEQUENCE</scope>
    <source>
        <strain evidence="1">2702-77</strain>
    </source>
</reference>